<dbReference type="PANTHER" id="PTHR10566">
    <property type="entry name" value="CHAPERONE-ACTIVITY OF BC1 COMPLEX CABC1 -RELATED"/>
    <property type="match status" value="1"/>
</dbReference>
<organism evidence="5">
    <name type="scientific">Ditylum brightwellii</name>
    <dbReference type="NCBI Taxonomy" id="49249"/>
    <lineage>
        <taxon>Eukaryota</taxon>
        <taxon>Sar</taxon>
        <taxon>Stramenopiles</taxon>
        <taxon>Ochrophyta</taxon>
        <taxon>Bacillariophyta</taxon>
        <taxon>Mediophyceae</taxon>
        <taxon>Lithodesmiophycidae</taxon>
        <taxon>Lithodesmiales</taxon>
        <taxon>Lithodesmiaceae</taxon>
        <taxon>Ditylum</taxon>
    </lineage>
</organism>
<feature type="chain" id="PRO_5030521243" description="ABC1 atypical kinase-like domain-containing protein" evidence="3">
    <location>
        <begin position="23"/>
        <end position="955"/>
    </location>
</feature>
<reference evidence="5" key="1">
    <citation type="submission" date="2021-01" db="EMBL/GenBank/DDBJ databases">
        <authorList>
            <person name="Corre E."/>
            <person name="Pelletier E."/>
            <person name="Niang G."/>
            <person name="Scheremetjew M."/>
            <person name="Finn R."/>
            <person name="Kale V."/>
            <person name="Holt S."/>
            <person name="Cochrane G."/>
            <person name="Meng A."/>
            <person name="Brown T."/>
            <person name="Cohen L."/>
        </authorList>
    </citation>
    <scope>NUCLEOTIDE SEQUENCE</scope>
    <source>
        <strain evidence="5">Pop2</strain>
    </source>
</reference>
<evidence type="ECO:0000313" key="5">
    <source>
        <dbReference type="EMBL" id="CAD9338497.1"/>
    </source>
</evidence>
<feature type="region of interest" description="Disordered" evidence="2">
    <location>
        <begin position="35"/>
        <end position="55"/>
    </location>
</feature>
<dbReference type="EMBL" id="HBGN01023921">
    <property type="protein sequence ID" value="CAD9338497.1"/>
    <property type="molecule type" value="Transcribed_RNA"/>
</dbReference>
<name>A0A7S1ZGN1_9STRA</name>
<accession>A0A7S1ZGN1</accession>
<gene>
    <name evidence="5" type="ORF">DBRI1063_LOCUS15302</name>
</gene>
<evidence type="ECO:0000256" key="1">
    <source>
        <dbReference type="ARBA" id="ARBA00009670"/>
    </source>
</evidence>
<feature type="signal peptide" evidence="3">
    <location>
        <begin position="1"/>
        <end position="22"/>
    </location>
</feature>
<evidence type="ECO:0000256" key="3">
    <source>
        <dbReference type="SAM" id="SignalP"/>
    </source>
</evidence>
<feature type="compositionally biased region" description="Polar residues" evidence="2">
    <location>
        <begin position="35"/>
        <end position="53"/>
    </location>
</feature>
<sequence length="955" mass="102432">MRITSIAISSLLAISHATLGSAFTPSSFGSTKSNNIYSSHTKSPSRPTTSQQALPFPTDIDTIESLGASIAQIASDVIDGIAASGGNFGAVNGGEISDLATKALATPWHISSIAALAVGGSFATFINGKDTLTDADAPYQPGTDTYDPKAAEEFYVSRPLAVVRRVLKLAFLTGAFNTGILFDWLVLGKLMKDEEYTALKKAEPQRAREALALCEKLGPTFIKLGQALSIRTDLIPEAYALELRKLQDAVPPFPSDEAKEVLRKELGVSNLSEVFSSLSEKPIASASIGQVYRGTLAADGRDVAVKVQRPGILAEIALDLHVLRILTPIQTILQNAANGIKTSQEDIDTAILLVDEWGRGFVAETDYRLEAENTRTFEEAMRKRGLDAVCAPTVVTNLVRDRVLVTEWVDGTRLDVDASPDVPRLCGVAINAYLTMLLDTGVLHCDPHPGNLLRTRDGRLCILDWGMTLAVPNDLQYALLEFIAHINVEDYEAIPQDFINLGFSPEGVTAEKLKDSGITEGLAFTFRQLSGGGGPKKIQERMKAEFLERYGSDLSDEELRKAARAEMMERMEAQLEAEGVDVKGVTNIMEEMSRRNRELFALPPYVLYVARAFSTLEGIGLSIDENYAIVQECYPYLARRLFADSNPRAKKALRAMLGLSEDELLTGNTHSQSGLAVVKEGAGTSTAAKGGALSADKLIEMSEGFATYTAATSDVDQDGAGQKAAASEFAKILLDPKGSAIQDILVDETARLGDVVVRAGLRSALVESRAAKAAAAALRRPRDSGVSLLPPGPLRDALIERPAMLADILDELTATSEEEGRVLASAQELTNAIGTRVFENDNKEGGLVRGQIAGQLSDGASSVPSVPSPPMIPDALKDLLSDEETREAVRKSLPGVATLGRRIGAGLLRRAAYRADVSAVLPQQAKQAFVEGNTALANAIDPVKVTNEENNIDKR</sequence>
<dbReference type="CDD" id="cd05121">
    <property type="entry name" value="ABC1_ADCK3-like"/>
    <property type="match status" value="1"/>
</dbReference>
<dbReference type="InterPro" id="IPR004147">
    <property type="entry name" value="ABC1_dom"/>
</dbReference>
<proteinExistence type="inferred from homology"/>
<keyword evidence="3" id="KW-0732">Signal</keyword>
<feature type="domain" description="ABC1 atypical kinase-like" evidence="4">
    <location>
        <begin position="245"/>
        <end position="495"/>
    </location>
</feature>
<dbReference type="Gene3D" id="1.10.510.10">
    <property type="entry name" value="Transferase(Phosphotransferase) domain 1"/>
    <property type="match status" value="1"/>
</dbReference>
<dbReference type="PANTHER" id="PTHR10566:SF118">
    <property type="entry name" value="PROTEIN KINASE DOMAIN-CONTAINING PROTEIN"/>
    <property type="match status" value="1"/>
</dbReference>
<dbReference type="InterPro" id="IPR050154">
    <property type="entry name" value="UbiB_kinase"/>
</dbReference>
<evidence type="ECO:0000259" key="4">
    <source>
        <dbReference type="Pfam" id="PF03109"/>
    </source>
</evidence>
<dbReference type="AlphaFoldDB" id="A0A7S1ZGN1"/>
<dbReference type="SUPFAM" id="SSF56112">
    <property type="entry name" value="Protein kinase-like (PK-like)"/>
    <property type="match status" value="1"/>
</dbReference>
<comment type="similarity">
    <text evidence="1">Belongs to the protein kinase superfamily. ADCK protein kinase family.</text>
</comment>
<protein>
    <recommendedName>
        <fullName evidence="4">ABC1 atypical kinase-like domain-containing protein</fullName>
    </recommendedName>
</protein>
<dbReference type="InterPro" id="IPR011009">
    <property type="entry name" value="Kinase-like_dom_sf"/>
</dbReference>
<evidence type="ECO:0000256" key="2">
    <source>
        <dbReference type="SAM" id="MobiDB-lite"/>
    </source>
</evidence>
<dbReference type="Pfam" id="PF03109">
    <property type="entry name" value="ABC1"/>
    <property type="match status" value="1"/>
</dbReference>